<gene>
    <name evidence="2" type="ORF">STRIP9103_02527</name>
</gene>
<dbReference type="Proteomes" id="UP000010411">
    <property type="component" value="Unassembled WGS sequence"/>
</dbReference>
<evidence type="ECO:0000256" key="1">
    <source>
        <dbReference type="SAM" id="SignalP"/>
    </source>
</evidence>
<organism evidence="2 3">
    <name type="scientific">Streptomyces ipomoeae 91-03</name>
    <dbReference type="NCBI Taxonomy" id="698759"/>
    <lineage>
        <taxon>Bacteria</taxon>
        <taxon>Bacillati</taxon>
        <taxon>Actinomycetota</taxon>
        <taxon>Actinomycetes</taxon>
        <taxon>Kitasatosporales</taxon>
        <taxon>Streptomycetaceae</taxon>
        <taxon>Streptomyces</taxon>
    </lineage>
</organism>
<evidence type="ECO:0000313" key="3">
    <source>
        <dbReference type="Proteomes" id="UP000010411"/>
    </source>
</evidence>
<proteinExistence type="predicted"/>
<keyword evidence="1" id="KW-0732">Signal</keyword>
<dbReference type="AlphaFoldDB" id="L1KI78"/>
<accession>L1KI78</accession>
<dbReference type="EMBL" id="AEJC01000665">
    <property type="protein sequence ID" value="EKX60259.1"/>
    <property type="molecule type" value="Genomic_DNA"/>
</dbReference>
<reference evidence="2 3" key="1">
    <citation type="submission" date="2012-11" db="EMBL/GenBank/DDBJ databases">
        <authorList>
            <person name="Huguet-Tapia J.C."/>
            <person name="Durkin A.S."/>
            <person name="Pettis G.S."/>
            <person name="Badger J.H."/>
        </authorList>
    </citation>
    <scope>NUCLEOTIDE SEQUENCE [LARGE SCALE GENOMIC DNA]</scope>
    <source>
        <strain evidence="2 3">91-03</strain>
    </source>
</reference>
<evidence type="ECO:0008006" key="4">
    <source>
        <dbReference type="Google" id="ProtNLM"/>
    </source>
</evidence>
<feature type="signal peptide" evidence="1">
    <location>
        <begin position="1"/>
        <end position="25"/>
    </location>
</feature>
<dbReference type="RefSeq" id="WP_009342105.1">
    <property type="nucleotide sequence ID" value="NZ_AEJC01000665.1"/>
</dbReference>
<dbReference type="OrthoDB" id="4330743at2"/>
<feature type="chain" id="PRO_5003951412" description="Secreted protein" evidence="1">
    <location>
        <begin position="26"/>
        <end position="145"/>
    </location>
</feature>
<name>L1KI78_9ACTN</name>
<sequence length="145" mass="14881">MRFKALTMAVAVAGTLAFAATPASAAANWKEVSTNSNWNCSDYKPHPVSSYVKFKVCLVINASDDAQAVLVVQNTTGGPITIGGAVRSDFGSNVDCANSTLNTSFTRGCFAPTVTDAGSRSILNATGYLTVNGVTASVSNGIGHV</sequence>
<comment type="caution">
    <text evidence="2">The sequence shown here is derived from an EMBL/GenBank/DDBJ whole genome shotgun (WGS) entry which is preliminary data.</text>
</comment>
<keyword evidence="3" id="KW-1185">Reference proteome</keyword>
<evidence type="ECO:0000313" key="2">
    <source>
        <dbReference type="EMBL" id="EKX60259.1"/>
    </source>
</evidence>
<dbReference type="PATRIC" id="fig|698759.3.peg.8939"/>
<protein>
    <recommendedName>
        <fullName evidence="4">Secreted protein</fullName>
    </recommendedName>
</protein>